<dbReference type="GO" id="GO:0000287">
    <property type="term" value="F:magnesium ion binding"/>
    <property type="evidence" value="ECO:0007669"/>
    <property type="project" value="UniProtKB-UniRule"/>
</dbReference>
<evidence type="ECO:0000259" key="17">
    <source>
        <dbReference type="Pfam" id="PF01982"/>
    </source>
</evidence>
<reference evidence="18" key="1">
    <citation type="journal article" date="2020" name="ISME J.">
        <title>Gammaproteobacteria mediating utilization of methyl-, sulfur- and petroleum organic compounds in deep ocean hydrothermal plumes.</title>
        <authorList>
            <person name="Zhou Z."/>
            <person name="Liu Y."/>
            <person name="Pan J."/>
            <person name="Cron B.R."/>
            <person name="Toner B.M."/>
            <person name="Anantharaman K."/>
            <person name="Breier J.A."/>
            <person name="Dick G.J."/>
            <person name="Li M."/>
        </authorList>
    </citation>
    <scope>NUCLEOTIDE SEQUENCE</scope>
    <source>
        <strain evidence="18">SZUA-1534</strain>
    </source>
</reference>
<gene>
    <name evidence="16" type="primary">ribK</name>
    <name evidence="18" type="ORF">EYH55_01440</name>
</gene>
<dbReference type="SUPFAM" id="SSF82114">
    <property type="entry name" value="Riboflavin kinase-like"/>
    <property type="match status" value="1"/>
</dbReference>
<dbReference type="InterPro" id="IPR023465">
    <property type="entry name" value="Riboflavin_kinase_dom_sf"/>
</dbReference>
<comment type="catalytic activity">
    <reaction evidence="15 16">
        <text>riboflavin + CTP = CDP + FMN + H(+)</text>
        <dbReference type="Rhea" id="RHEA:25021"/>
        <dbReference type="ChEBI" id="CHEBI:15378"/>
        <dbReference type="ChEBI" id="CHEBI:37563"/>
        <dbReference type="ChEBI" id="CHEBI:57986"/>
        <dbReference type="ChEBI" id="CHEBI:58069"/>
        <dbReference type="ChEBI" id="CHEBI:58210"/>
        <dbReference type="EC" id="2.7.1.161"/>
    </reaction>
</comment>
<comment type="caution">
    <text evidence="16">Lacks conserved residue(s) required for the propagation of feature annotation.</text>
</comment>
<dbReference type="PANTHER" id="PTHR40706:SF1">
    <property type="entry name" value="RIBOFLAVIN KINASE"/>
    <property type="match status" value="1"/>
</dbReference>
<comment type="caution">
    <text evidence="18">The sequence shown here is derived from an EMBL/GenBank/DDBJ whole genome shotgun (WGS) entry which is preliminary data.</text>
</comment>
<dbReference type="EMBL" id="DQVW01000021">
    <property type="protein sequence ID" value="HIQ32131.1"/>
    <property type="molecule type" value="Genomic_DNA"/>
</dbReference>
<keyword evidence="10 16" id="KW-0418">Kinase</keyword>
<keyword evidence="11 16" id="KW-0460">Magnesium</keyword>
<keyword evidence="7 16" id="KW-0808">Transferase</keyword>
<evidence type="ECO:0000256" key="7">
    <source>
        <dbReference type="ARBA" id="ARBA00022679"/>
    </source>
</evidence>
<evidence type="ECO:0000256" key="12">
    <source>
        <dbReference type="ARBA" id="ARBA00029789"/>
    </source>
</evidence>
<sequence>MQILYGKVISGKGEGKYFMSLKPYRERFKNLLGYYPYEGTLNIKLSEYVPVDMSRCLEIEGFEYNGKRYYGVKVLPAWICKDEFAVKGALIFPEKSSHPEDVVEVISSVNLRQYLSLKNGDVVKIIVE</sequence>
<evidence type="ECO:0000256" key="16">
    <source>
        <dbReference type="HAMAP-Rule" id="MF_01285"/>
    </source>
</evidence>
<keyword evidence="9 16" id="KW-0547">Nucleotide-binding</keyword>
<evidence type="ECO:0000256" key="2">
    <source>
        <dbReference type="ARBA" id="ARBA00006428"/>
    </source>
</evidence>
<organism evidence="18 19">
    <name type="scientific">Methanothermococcus okinawensis</name>
    <dbReference type="NCBI Taxonomy" id="155863"/>
    <lineage>
        <taxon>Archaea</taxon>
        <taxon>Methanobacteriati</taxon>
        <taxon>Methanobacteriota</taxon>
        <taxon>Methanomada group</taxon>
        <taxon>Methanococci</taxon>
        <taxon>Methanococcales</taxon>
        <taxon>Methanococcaceae</taxon>
        <taxon>Methanothermococcus</taxon>
    </lineage>
</organism>
<dbReference type="Pfam" id="PF01982">
    <property type="entry name" value="CTP-dep_RFKase"/>
    <property type="match status" value="1"/>
</dbReference>
<evidence type="ECO:0000256" key="14">
    <source>
        <dbReference type="ARBA" id="ARBA00033116"/>
    </source>
</evidence>
<keyword evidence="8 16" id="KW-0479">Metal-binding</keyword>
<dbReference type="Proteomes" id="UP000623215">
    <property type="component" value="Unassembled WGS sequence"/>
</dbReference>
<dbReference type="Gene3D" id="2.40.30.30">
    <property type="entry name" value="Riboflavin kinase-like"/>
    <property type="match status" value="1"/>
</dbReference>
<dbReference type="UniPathway" id="UPA00276">
    <property type="reaction ID" value="UER00929"/>
</dbReference>
<dbReference type="GO" id="GO:0009231">
    <property type="term" value="P:riboflavin biosynthetic process"/>
    <property type="evidence" value="ECO:0007669"/>
    <property type="project" value="InterPro"/>
</dbReference>
<evidence type="ECO:0000256" key="5">
    <source>
        <dbReference type="ARBA" id="ARBA00022630"/>
    </source>
</evidence>
<feature type="binding site" evidence="16">
    <location>
        <position position="40"/>
    </location>
    <ligand>
        <name>Mg(2+)</name>
        <dbReference type="ChEBI" id="CHEBI:18420"/>
    </ligand>
</feature>
<dbReference type="InterPro" id="IPR053397">
    <property type="entry name" value="Archaeal_Riboflavin_Kinase"/>
</dbReference>
<evidence type="ECO:0000256" key="15">
    <source>
        <dbReference type="ARBA" id="ARBA00047857"/>
    </source>
</evidence>
<name>A0A832ZXV8_9EURY</name>
<dbReference type="GO" id="GO:0008531">
    <property type="term" value="F:riboflavin kinase activity"/>
    <property type="evidence" value="ECO:0007669"/>
    <property type="project" value="InterPro"/>
</dbReference>
<evidence type="ECO:0000256" key="3">
    <source>
        <dbReference type="ARBA" id="ARBA00011987"/>
    </source>
</evidence>
<evidence type="ECO:0000256" key="6">
    <source>
        <dbReference type="ARBA" id="ARBA00022643"/>
    </source>
</evidence>
<dbReference type="HAMAP" id="MF_01285">
    <property type="entry name" value="Riboflavin_kinase"/>
    <property type="match status" value="1"/>
</dbReference>
<proteinExistence type="inferred from homology"/>
<feature type="binding site" evidence="16">
    <location>
        <position position="104"/>
    </location>
    <ligand>
        <name>FMN</name>
        <dbReference type="ChEBI" id="CHEBI:58210"/>
    </ligand>
</feature>
<evidence type="ECO:0000256" key="9">
    <source>
        <dbReference type="ARBA" id="ARBA00022741"/>
    </source>
</evidence>
<keyword evidence="5 16" id="KW-0285">Flavoprotein</keyword>
<dbReference type="NCBIfam" id="NF040694">
    <property type="entry name" value="ribK_Meth"/>
    <property type="match status" value="1"/>
</dbReference>
<dbReference type="InterPro" id="IPR023602">
    <property type="entry name" value="Riboflavin_kinase_CTP-dep"/>
</dbReference>
<evidence type="ECO:0000256" key="4">
    <source>
        <dbReference type="ARBA" id="ARBA00017394"/>
    </source>
</evidence>
<evidence type="ECO:0000256" key="1">
    <source>
        <dbReference type="ARBA" id="ARBA00005219"/>
    </source>
</evidence>
<feature type="binding site" evidence="16">
    <location>
        <position position="96"/>
    </location>
    <ligand>
        <name>FMN</name>
        <dbReference type="ChEBI" id="CHEBI:58210"/>
    </ligand>
</feature>
<evidence type="ECO:0000256" key="10">
    <source>
        <dbReference type="ARBA" id="ARBA00022777"/>
    </source>
</evidence>
<comment type="cofactor">
    <cofactor evidence="16">
        <name>Mg(2+)</name>
        <dbReference type="ChEBI" id="CHEBI:18420"/>
    </cofactor>
    <text evidence="16">Binds 1 Mg(2+) ion per subunit.</text>
</comment>
<dbReference type="PANTHER" id="PTHR40706">
    <property type="entry name" value="RIBOFLAVIN KINASE"/>
    <property type="match status" value="1"/>
</dbReference>
<feature type="binding site" evidence="16">
    <location>
        <begin position="11"/>
        <end position="16"/>
    </location>
    <ligand>
        <name>CDP</name>
        <dbReference type="ChEBI" id="CHEBI:58069"/>
    </ligand>
</feature>
<dbReference type="EC" id="2.7.1.161" evidence="3 16"/>
<comment type="similarity">
    <text evidence="2 16">Belongs to the archaeal riboflavin kinase family.</text>
</comment>
<comment type="function">
    <text evidence="16">Catalyzes the CTP-dependent phosphorylation of riboflavin (vitamin B2) to form flavin mononucleotide (FMN).</text>
</comment>
<protein>
    <recommendedName>
        <fullName evidence="4 16">Riboflavin kinase</fullName>
        <shortName evidence="16">RFK</shortName>
        <ecNumber evidence="3 16">2.7.1.161</ecNumber>
    </recommendedName>
    <alternativeName>
        <fullName evidence="13 16">CTP-dependent riboflavin kinase</fullName>
    </alternativeName>
    <alternativeName>
        <fullName evidence="14 16">CTP:riboflavin 5'-phosphotransferase</fullName>
    </alternativeName>
    <alternativeName>
        <fullName evidence="12 16">Flavokinase</fullName>
    </alternativeName>
</protein>
<dbReference type="InterPro" id="IPR023470">
    <property type="entry name" value="Riboflavin_kinase_archaeal"/>
</dbReference>
<evidence type="ECO:0000256" key="13">
    <source>
        <dbReference type="ARBA" id="ARBA00030544"/>
    </source>
</evidence>
<feature type="binding site" evidence="16">
    <location>
        <position position="42"/>
    </location>
    <ligand>
        <name>Mg(2+)</name>
        <dbReference type="ChEBI" id="CHEBI:18420"/>
    </ligand>
</feature>
<keyword evidence="6 16" id="KW-0288">FMN</keyword>
<dbReference type="GO" id="GO:0000166">
    <property type="term" value="F:nucleotide binding"/>
    <property type="evidence" value="ECO:0007669"/>
    <property type="project" value="UniProtKB-UniRule"/>
</dbReference>
<comment type="pathway">
    <text evidence="1 16">Cofactor biosynthesis; FMN biosynthesis; FMN from riboflavin (CTP route): step 1/1.</text>
</comment>
<dbReference type="GO" id="GO:0009398">
    <property type="term" value="P:FMN biosynthetic process"/>
    <property type="evidence" value="ECO:0007669"/>
    <property type="project" value="UniProtKB-UniRule"/>
</dbReference>
<feature type="binding site" evidence="16">
    <location>
        <begin position="109"/>
        <end position="112"/>
    </location>
    <ligand>
        <name>CDP</name>
        <dbReference type="ChEBI" id="CHEBI:58069"/>
    </ligand>
</feature>
<evidence type="ECO:0000313" key="18">
    <source>
        <dbReference type="EMBL" id="HIQ32131.1"/>
    </source>
</evidence>
<feature type="domain" description="Riboflavin kinase" evidence="17">
    <location>
        <begin position="8"/>
        <end position="126"/>
    </location>
</feature>
<dbReference type="AlphaFoldDB" id="A0A832ZXV8"/>
<evidence type="ECO:0000256" key="11">
    <source>
        <dbReference type="ARBA" id="ARBA00022842"/>
    </source>
</evidence>
<evidence type="ECO:0000313" key="19">
    <source>
        <dbReference type="Proteomes" id="UP000623215"/>
    </source>
</evidence>
<evidence type="ECO:0000256" key="8">
    <source>
        <dbReference type="ARBA" id="ARBA00022723"/>
    </source>
</evidence>
<dbReference type="InterPro" id="IPR039063">
    <property type="entry name" value="RibK_CTP-dep"/>
</dbReference>
<accession>A0A832ZXV8</accession>